<evidence type="ECO:0000256" key="2">
    <source>
        <dbReference type="SAM" id="Phobius"/>
    </source>
</evidence>
<feature type="region of interest" description="Disordered" evidence="1">
    <location>
        <begin position="227"/>
        <end position="251"/>
    </location>
</feature>
<keyword evidence="2" id="KW-0472">Membrane</keyword>
<feature type="region of interest" description="Disordered" evidence="1">
    <location>
        <begin position="70"/>
        <end position="122"/>
    </location>
</feature>
<feature type="transmembrane region" description="Helical" evidence="2">
    <location>
        <begin position="6"/>
        <end position="23"/>
    </location>
</feature>
<comment type="caution">
    <text evidence="3">The sequence shown here is derived from an EMBL/GenBank/DDBJ whole genome shotgun (WGS) entry which is preliminary data.</text>
</comment>
<sequence>MEKIFITVVILYALFVGIYFLWARAGKRRKKNIIGQGSSIHEAGRLKENIVGKSTFDLSASTPLAAKSEPLTATSLKSENQAENPDIFASPNEVKPSAEVPPEELEEAFSDTPPDEENEPMDIDYPLEYEMTDENEDAPEDEEETEEVEGTAQAVLASGIQFDDLGNAVRTVNRTNEATPEQKRKAGDTLLEIRQTDMFEQVVSGKPDAKRIVTDLMAESLSAFYERKDKEAGTAGNGKKAPDNFNIRDFA</sequence>
<feature type="compositionally biased region" description="Acidic residues" evidence="1">
    <location>
        <begin position="101"/>
        <end position="122"/>
    </location>
</feature>
<name>A0A644W3C1_9ZZZZ</name>
<proteinExistence type="predicted"/>
<gene>
    <name evidence="3" type="ORF">SDC9_43400</name>
</gene>
<evidence type="ECO:0000313" key="3">
    <source>
        <dbReference type="EMBL" id="MPL97212.1"/>
    </source>
</evidence>
<feature type="compositionally biased region" description="Polar residues" evidence="1">
    <location>
        <begin position="71"/>
        <end position="83"/>
    </location>
</feature>
<evidence type="ECO:0008006" key="4">
    <source>
        <dbReference type="Google" id="ProtNLM"/>
    </source>
</evidence>
<accession>A0A644W3C1</accession>
<protein>
    <recommendedName>
        <fullName evidence="4">DUF4122 domain-containing protein</fullName>
    </recommendedName>
</protein>
<keyword evidence="2" id="KW-0812">Transmembrane</keyword>
<evidence type="ECO:0000256" key="1">
    <source>
        <dbReference type="SAM" id="MobiDB-lite"/>
    </source>
</evidence>
<dbReference type="AlphaFoldDB" id="A0A644W3C1"/>
<organism evidence="3">
    <name type="scientific">bioreactor metagenome</name>
    <dbReference type="NCBI Taxonomy" id="1076179"/>
    <lineage>
        <taxon>unclassified sequences</taxon>
        <taxon>metagenomes</taxon>
        <taxon>ecological metagenomes</taxon>
    </lineage>
</organism>
<reference evidence="3" key="1">
    <citation type="submission" date="2019-08" db="EMBL/GenBank/DDBJ databases">
        <authorList>
            <person name="Kucharzyk K."/>
            <person name="Murdoch R.W."/>
            <person name="Higgins S."/>
            <person name="Loffler F."/>
        </authorList>
    </citation>
    <scope>NUCLEOTIDE SEQUENCE</scope>
</reference>
<keyword evidence="2" id="KW-1133">Transmembrane helix</keyword>
<dbReference type="EMBL" id="VSSQ01000545">
    <property type="protein sequence ID" value="MPL97212.1"/>
    <property type="molecule type" value="Genomic_DNA"/>
</dbReference>